<feature type="compositionally biased region" description="Basic and acidic residues" evidence="1">
    <location>
        <begin position="89"/>
        <end position="100"/>
    </location>
</feature>
<accession>A0AAW1XQI1</accession>
<feature type="region of interest" description="Disordered" evidence="1">
    <location>
        <begin position="124"/>
        <end position="152"/>
    </location>
</feature>
<evidence type="ECO:0000256" key="1">
    <source>
        <dbReference type="SAM" id="MobiDB-lite"/>
    </source>
</evidence>
<organism evidence="2 3">
    <name type="scientific">Rubus argutus</name>
    <name type="common">Southern blackberry</name>
    <dbReference type="NCBI Taxonomy" id="59490"/>
    <lineage>
        <taxon>Eukaryota</taxon>
        <taxon>Viridiplantae</taxon>
        <taxon>Streptophyta</taxon>
        <taxon>Embryophyta</taxon>
        <taxon>Tracheophyta</taxon>
        <taxon>Spermatophyta</taxon>
        <taxon>Magnoliopsida</taxon>
        <taxon>eudicotyledons</taxon>
        <taxon>Gunneridae</taxon>
        <taxon>Pentapetalae</taxon>
        <taxon>rosids</taxon>
        <taxon>fabids</taxon>
        <taxon>Rosales</taxon>
        <taxon>Rosaceae</taxon>
        <taxon>Rosoideae</taxon>
        <taxon>Rosoideae incertae sedis</taxon>
        <taxon>Rubus</taxon>
    </lineage>
</organism>
<feature type="compositionally biased region" description="Polar residues" evidence="1">
    <location>
        <begin position="52"/>
        <end position="75"/>
    </location>
</feature>
<keyword evidence="3" id="KW-1185">Reference proteome</keyword>
<dbReference type="Proteomes" id="UP001457282">
    <property type="component" value="Unassembled WGS sequence"/>
</dbReference>
<evidence type="ECO:0000313" key="2">
    <source>
        <dbReference type="EMBL" id="KAK9938425.1"/>
    </source>
</evidence>
<comment type="caution">
    <text evidence="2">The sequence shown here is derived from an EMBL/GenBank/DDBJ whole genome shotgun (WGS) entry which is preliminary data.</text>
</comment>
<sequence>MHKASPQAFTKGKAEKKPSNVMPEVPRKSSCTVKRPPSSTVKSTPSTVNKTPSSTVNRTPSSTVKRPSSAATTCPKQVKKVSSPDDSDNDHIPLSKRMRPLEKSQLKGFLLRQKFVKMGAEVSEKGSAEQMKEAMTEGSSLKNPIEADKERQCKDLSVEDIKKTIPEGFLKNPTEVDDHIENATSVTPSIGLLMRVEKLESIIGVNPV</sequence>
<gene>
    <name evidence="2" type="ORF">M0R45_015165</name>
</gene>
<feature type="compositionally biased region" description="Low complexity" evidence="1">
    <location>
        <begin position="36"/>
        <end position="51"/>
    </location>
</feature>
<feature type="compositionally biased region" description="Basic and acidic residues" evidence="1">
    <location>
        <begin position="124"/>
        <end position="135"/>
    </location>
</feature>
<dbReference type="EMBL" id="JBEDUW010000003">
    <property type="protein sequence ID" value="KAK9938425.1"/>
    <property type="molecule type" value="Genomic_DNA"/>
</dbReference>
<protein>
    <submittedName>
        <fullName evidence="2">Uncharacterized protein</fullName>
    </submittedName>
</protein>
<proteinExistence type="predicted"/>
<name>A0AAW1XQI1_RUBAR</name>
<evidence type="ECO:0000313" key="3">
    <source>
        <dbReference type="Proteomes" id="UP001457282"/>
    </source>
</evidence>
<reference evidence="2 3" key="1">
    <citation type="journal article" date="2023" name="G3 (Bethesda)">
        <title>A chromosome-length genome assembly and annotation of blackberry (Rubus argutus, cv. 'Hillquist').</title>
        <authorList>
            <person name="Bruna T."/>
            <person name="Aryal R."/>
            <person name="Dudchenko O."/>
            <person name="Sargent D.J."/>
            <person name="Mead D."/>
            <person name="Buti M."/>
            <person name="Cavallini A."/>
            <person name="Hytonen T."/>
            <person name="Andres J."/>
            <person name="Pham M."/>
            <person name="Weisz D."/>
            <person name="Mascagni F."/>
            <person name="Usai G."/>
            <person name="Natali L."/>
            <person name="Bassil N."/>
            <person name="Fernandez G.E."/>
            <person name="Lomsadze A."/>
            <person name="Armour M."/>
            <person name="Olukolu B."/>
            <person name="Poorten T."/>
            <person name="Britton C."/>
            <person name="Davik J."/>
            <person name="Ashrafi H."/>
            <person name="Aiden E.L."/>
            <person name="Borodovsky M."/>
            <person name="Worthington M."/>
        </authorList>
    </citation>
    <scope>NUCLEOTIDE SEQUENCE [LARGE SCALE GENOMIC DNA]</scope>
    <source>
        <strain evidence="2">PI 553951</strain>
    </source>
</reference>
<dbReference type="AlphaFoldDB" id="A0AAW1XQI1"/>
<feature type="region of interest" description="Disordered" evidence="1">
    <location>
        <begin position="1"/>
        <end position="100"/>
    </location>
</feature>